<dbReference type="RefSeq" id="WP_153549245.1">
    <property type="nucleotide sequence ID" value="NZ_WIXK01000014.1"/>
</dbReference>
<organism evidence="1 2">
    <name type="scientific">Tritonibacter aquimaris</name>
    <dbReference type="NCBI Taxonomy" id="2663379"/>
    <lineage>
        <taxon>Bacteria</taxon>
        <taxon>Pseudomonadati</taxon>
        <taxon>Pseudomonadota</taxon>
        <taxon>Alphaproteobacteria</taxon>
        <taxon>Rhodobacterales</taxon>
        <taxon>Paracoccaceae</taxon>
        <taxon>Tritonibacter</taxon>
    </lineage>
</organism>
<dbReference type="AlphaFoldDB" id="A0A844B1X8"/>
<keyword evidence="2" id="KW-1185">Reference proteome</keyword>
<evidence type="ECO:0000313" key="2">
    <source>
        <dbReference type="Proteomes" id="UP000436694"/>
    </source>
</evidence>
<evidence type="ECO:0000313" key="1">
    <source>
        <dbReference type="EMBL" id="MQY44352.1"/>
    </source>
</evidence>
<proteinExistence type="predicted"/>
<dbReference type="EMBL" id="WIXK01000014">
    <property type="protein sequence ID" value="MQY44352.1"/>
    <property type="molecule type" value="Genomic_DNA"/>
</dbReference>
<gene>
    <name evidence="1" type="ORF">GG681_17035</name>
</gene>
<protein>
    <submittedName>
        <fullName evidence="1">Uncharacterized protein</fullName>
    </submittedName>
</protein>
<name>A0A844B1X8_9RHOB</name>
<dbReference type="Proteomes" id="UP000436694">
    <property type="component" value="Unassembled WGS sequence"/>
</dbReference>
<accession>A0A844B1X8</accession>
<sequence>MGSQELSATNENLFQHALAPTMRWLIATALDGSTMTYGAVKARLEAEEGFSTVFATRIGLVAGTLMERIQQVDANAPLINVLVVNQEDRMPSEGAGSFMAARFKKPKLRISNYKQCSPEKWRSYFERAAAEVYATSGEEWAQLYERVFDEELSKGEIAIERRKRQNGKEDDFGAGDRKYGSCGESKFHKELRLWVTRNPQKIRGSFSGARTDTEVALDSGDRIDVVYHLKDRTIVLEVKSRISNDVDLRRGVFQCVKYRAVKAAMDVRENVPVEAILVTETDPPGEIKALLKQHQISHRKVPFERR</sequence>
<comment type="caution">
    <text evidence="1">The sequence shown here is derived from an EMBL/GenBank/DDBJ whole genome shotgun (WGS) entry which is preliminary data.</text>
</comment>
<reference evidence="1 2" key="1">
    <citation type="submission" date="2019-10" db="EMBL/GenBank/DDBJ databases">
        <title>Epibacterium sp. nov., isolated from seawater.</title>
        <authorList>
            <person name="Zhang X."/>
            <person name="Li N."/>
        </authorList>
    </citation>
    <scope>NUCLEOTIDE SEQUENCE [LARGE SCALE GENOMIC DNA]</scope>
    <source>
        <strain evidence="1 2">SM1969</strain>
    </source>
</reference>